<dbReference type="InterPro" id="IPR050256">
    <property type="entry name" value="Glycosyltransferase_2"/>
</dbReference>
<reference evidence="3 4" key="1">
    <citation type="submission" date="2018-08" db="EMBL/GenBank/DDBJ databases">
        <title>A genome reference for cultivated species of the human gut microbiota.</title>
        <authorList>
            <person name="Zou Y."/>
            <person name="Xue W."/>
            <person name="Luo G."/>
        </authorList>
    </citation>
    <scope>NUCLEOTIDE SEQUENCE [LARGE SCALE GENOMIC DNA]</scope>
    <source>
        <strain evidence="3 4">AM07-24</strain>
    </source>
</reference>
<dbReference type="GO" id="GO:0016740">
    <property type="term" value="F:transferase activity"/>
    <property type="evidence" value="ECO:0007669"/>
    <property type="project" value="UniProtKB-KW"/>
</dbReference>
<gene>
    <name evidence="3" type="ORF">DW099_11565</name>
</gene>
<dbReference type="RefSeq" id="WP_082907349.1">
    <property type="nucleotide sequence ID" value="NZ_AP025567.1"/>
</dbReference>
<dbReference type="AlphaFoldDB" id="A0A415E135"/>
<name>A0A415E135_9FIRM</name>
<evidence type="ECO:0000313" key="3">
    <source>
        <dbReference type="EMBL" id="RHJ87330.1"/>
    </source>
</evidence>
<comment type="caution">
    <text evidence="3">The sequence shown here is derived from an EMBL/GenBank/DDBJ whole genome shotgun (WGS) entry which is preliminary data.</text>
</comment>
<dbReference type="InterPro" id="IPR001173">
    <property type="entry name" value="Glyco_trans_2-like"/>
</dbReference>
<sequence>MSNTKEKISIVVPCYNEEESLPLFYMETTKVLLGMNEVDYEFVFVNDGSSDKTLEIMKKLHDGDAHCRYVGFSRNFGKEAGMYAGLAEAEGDYCVIMDADLQHPPTLLPEMYKVVSEEGYDCCGGLRCGREGDSVLRGLFSKAFYKISKGLTHMDMSDGHGDFRMMSRPMVDAILDMKEYNRYMKGLFSFVGFDTKWIEYESVERACGETKWSLKSLFAYAFEGILAFSTAPLKLAGLIGCLLFLAGVIFISINLIQSLWIPGAVSSFDIIITVVLMLGSLQMLFLYILGAYLSKDYLENKKRPLYIVRERSQ</sequence>
<dbReference type="Gene3D" id="3.90.550.10">
    <property type="entry name" value="Spore Coat Polysaccharide Biosynthesis Protein SpsA, Chain A"/>
    <property type="match status" value="1"/>
</dbReference>
<keyword evidence="1" id="KW-1133">Transmembrane helix</keyword>
<dbReference type="PANTHER" id="PTHR48090:SF8">
    <property type="entry name" value="GLYCOSYLTRANSFERASE CSBB-RELATED"/>
    <property type="match status" value="1"/>
</dbReference>
<dbReference type="Proteomes" id="UP000284841">
    <property type="component" value="Unassembled WGS sequence"/>
</dbReference>
<feature type="transmembrane region" description="Helical" evidence="1">
    <location>
        <begin position="235"/>
        <end position="256"/>
    </location>
</feature>
<dbReference type="EMBL" id="QRMS01000003">
    <property type="protein sequence ID" value="RHJ87330.1"/>
    <property type="molecule type" value="Genomic_DNA"/>
</dbReference>
<organism evidence="3 4">
    <name type="scientific">Emergencia timonensis</name>
    <dbReference type="NCBI Taxonomy" id="1776384"/>
    <lineage>
        <taxon>Bacteria</taxon>
        <taxon>Bacillati</taxon>
        <taxon>Bacillota</taxon>
        <taxon>Clostridia</taxon>
        <taxon>Peptostreptococcales</taxon>
        <taxon>Anaerovoracaceae</taxon>
        <taxon>Emergencia</taxon>
    </lineage>
</organism>
<evidence type="ECO:0000313" key="4">
    <source>
        <dbReference type="Proteomes" id="UP000284841"/>
    </source>
</evidence>
<feature type="domain" description="Glycosyltransferase 2-like" evidence="2">
    <location>
        <begin position="9"/>
        <end position="174"/>
    </location>
</feature>
<dbReference type="GeneID" id="83003201"/>
<dbReference type="SUPFAM" id="SSF53448">
    <property type="entry name" value="Nucleotide-diphospho-sugar transferases"/>
    <property type="match status" value="1"/>
</dbReference>
<dbReference type="OrthoDB" id="9807778at2"/>
<keyword evidence="3" id="KW-0808">Transferase</keyword>
<keyword evidence="1" id="KW-0472">Membrane</keyword>
<dbReference type="GO" id="GO:0005886">
    <property type="term" value="C:plasma membrane"/>
    <property type="evidence" value="ECO:0007669"/>
    <property type="project" value="TreeGrafter"/>
</dbReference>
<feature type="transmembrane region" description="Helical" evidence="1">
    <location>
        <begin position="268"/>
        <end position="293"/>
    </location>
</feature>
<dbReference type="STRING" id="1776384.GCA_900086585_00802"/>
<dbReference type="InterPro" id="IPR029044">
    <property type="entry name" value="Nucleotide-diphossugar_trans"/>
</dbReference>
<evidence type="ECO:0000256" key="1">
    <source>
        <dbReference type="SAM" id="Phobius"/>
    </source>
</evidence>
<dbReference type="PANTHER" id="PTHR48090">
    <property type="entry name" value="UNDECAPRENYL-PHOSPHATE 4-DEOXY-4-FORMAMIDO-L-ARABINOSE TRANSFERASE-RELATED"/>
    <property type="match status" value="1"/>
</dbReference>
<evidence type="ECO:0000259" key="2">
    <source>
        <dbReference type="Pfam" id="PF00535"/>
    </source>
</evidence>
<keyword evidence="4" id="KW-1185">Reference proteome</keyword>
<proteinExistence type="predicted"/>
<accession>A0A415E135</accession>
<protein>
    <submittedName>
        <fullName evidence="3">Glycosyltransferase</fullName>
    </submittedName>
</protein>
<dbReference type="Pfam" id="PF00535">
    <property type="entry name" value="Glycos_transf_2"/>
    <property type="match status" value="1"/>
</dbReference>
<dbReference type="CDD" id="cd04187">
    <property type="entry name" value="DPM1_like_bac"/>
    <property type="match status" value="1"/>
</dbReference>
<keyword evidence="1" id="KW-0812">Transmembrane</keyword>